<proteinExistence type="predicted"/>
<evidence type="ECO:0000313" key="2">
    <source>
        <dbReference type="EMBL" id="SVD81040.1"/>
    </source>
</evidence>
<dbReference type="Pfam" id="PF00768">
    <property type="entry name" value="Peptidase_S11"/>
    <property type="match status" value="1"/>
</dbReference>
<dbReference type="InterPro" id="IPR012338">
    <property type="entry name" value="Beta-lactam/transpept-like"/>
</dbReference>
<evidence type="ECO:0000259" key="1">
    <source>
        <dbReference type="Pfam" id="PF00768"/>
    </source>
</evidence>
<gene>
    <name evidence="2" type="ORF">METZ01_LOCUS433894</name>
</gene>
<reference evidence="2" key="1">
    <citation type="submission" date="2018-05" db="EMBL/GenBank/DDBJ databases">
        <authorList>
            <person name="Lanie J.A."/>
            <person name="Ng W.-L."/>
            <person name="Kazmierczak K.M."/>
            <person name="Andrzejewski T.M."/>
            <person name="Davidsen T.M."/>
            <person name="Wayne K.J."/>
            <person name="Tettelin H."/>
            <person name="Glass J.I."/>
            <person name="Rusch D."/>
            <person name="Podicherti R."/>
            <person name="Tsui H.-C.T."/>
            <person name="Winkler M.E."/>
        </authorList>
    </citation>
    <scope>NUCLEOTIDE SEQUENCE</scope>
</reference>
<feature type="non-terminal residue" evidence="2">
    <location>
        <position position="83"/>
    </location>
</feature>
<dbReference type="GO" id="GO:0009002">
    <property type="term" value="F:serine-type D-Ala-D-Ala carboxypeptidase activity"/>
    <property type="evidence" value="ECO:0007669"/>
    <property type="project" value="InterPro"/>
</dbReference>
<accession>A0A382YD85</accession>
<dbReference type="AlphaFoldDB" id="A0A382YD85"/>
<organism evidence="2">
    <name type="scientific">marine metagenome</name>
    <dbReference type="NCBI Taxonomy" id="408172"/>
    <lineage>
        <taxon>unclassified sequences</taxon>
        <taxon>metagenomes</taxon>
        <taxon>ecological metagenomes</taxon>
    </lineage>
</organism>
<protein>
    <recommendedName>
        <fullName evidence="1">Peptidase S11 D-alanyl-D-alanine carboxypeptidase A N-terminal domain-containing protein</fullName>
    </recommendedName>
</protein>
<dbReference type="GO" id="GO:0006508">
    <property type="term" value="P:proteolysis"/>
    <property type="evidence" value="ECO:0007669"/>
    <property type="project" value="InterPro"/>
</dbReference>
<sequence length="83" mass="9053">MRLLLPYLLSSMVLITSVSRALAFETSALQAILMDFTTGAILLEKDSDTPVPPASLSKLMTSYMVFEEIRKGGLSLDDMLPVS</sequence>
<dbReference type="InterPro" id="IPR001967">
    <property type="entry name" value="Peptidase_S11_N"/>
</dbReference>
<dbReference type="SUPFAM" id="SSF56601">
    <property type="entry name" value="beta-lactamase/transpeptidase-like"/>
    <property type="match status" value="1"/>
</dbReference>
<dbReference type="Gene3D" id="3.40.710.10">
    <property type="entry name" value="DD-peptidase/beta-lactamase superfamily"/>
    <property type="match status" value="1"/>
</dbReference>
<name>A0A382YD85_9ZZZZ</name>
<feature type="domain" description="Peptidase S11 D-alanyl-D-alanine carboxypeptidase A N-terminal" evidence="1">
    <location>
        <begin position="25"/>
        <end position="83"/>
    </location>
</feature>
<dbReference type="EMBL" id="UINC01174758">
    <property type="protein sequence ID" value="SVD81040.1"/>
    <property type="molecule type" value="Genomic_DNA"/>
</dbReference>